<comment type="caution">
    <text evidence="8">The sequence shown here is derived from an EMBL/GenBank/DDBJ whole genome shotgun (WGS) entry which is preliminary data.</text>
</comment>
<comment type="cofactor">
    <cofactor evidence="1">
        <name>Mg(2+)</name>
        <dbReference type="ChEBI" id="CHEBI:18420"/>
    </cofactor>
</comment>
<dbReference type="PROSITE" id="PS50113">
    <property type="entry name" value="PAC"/>
    <property type="match status" value="1"/>
</dbReference>
<dbReference type="Gene3D" id="3.20.20.450">
    <property type="entry name" value="EAL domain"/>
    <property type="match status" value="1"/>
</dbReference>
<dbReference type="InterPro" id="IPR029787">
    <property type="entry name" value="Nucleotide_cyclase"/>
</dbReference>
<feature type="domain" description="GGDEF" evidence="7">
    <location>
        <begin position="276"/>
        <end position="410"/>
    </location>
</feature>
<keyword evidence="2" id="KW-0175">Coiled coil</keyword>
<feature type="coiled-coil region" evidence="2">
    <location>
        <begin position="86"/>
        <end position="120"/>
    </location>
</feature>
<keyword evidence="4" id="KW-0472">Membrane</keyword>
<feature type="transmembrane region" description="Helical" evidence="4">
    <location>
        <begin position="20"/>
        <end position="38"/>
    </location>
</feature>
<dbReference type="InterPro" id="IPR043128">
    <property type="entry name" value="Rev_trsase/Diguanyl_cyclase"/>
</dbReference>
<proteinExistence type="predicted"/>
<dbReference type="FunFam" id="3.30.70.270:FF:000001">
    <property type="entry name" value="Diguanylate cyclase domain protein"/>
    <property type="match status" value="1"/>
</dbReference>
<evidence type="ECO:0000259" key="5">
    <source>
        <dbReference type="PROSITE" id="PS50113"/>
    </source>
</evidence>
<dbReference type="GO" id="GO:0003824">
    <property type="term" value="F:catalytic activity"/>
    <property type="evidence" value="ECO:0007669"/>
    <property type="project" value="UniProtKB-ARBA"/>
</dbReference>
<dbReference type="NCBIfam" id="TIGR00229">
    <property type="entry name" value="sensory_box"/>
    <property type="match status" value="1"/>
</dbReference>
<dbReference type="InterPro" id="IPR013655">
    <property type="entry name" value="PAS_fold_3"/>
</dbReference>
<dbReference type="Proteomes" id="UP000250928">
    <property type="component" value="Unassembled WGS sequence"/>
</dbReference>
<gene>
    <name evidence="8" type="ORF">C3L24_04030</name>
</gene>
<evidence type="ECO:0000313" key="8">
    <source>
        <dbReference type="EMBL" id="PUE03861.1"/>
    </source>
</evidence>
<evidence type="ECO:0000256" key="4">
    <source>
        <dbReference type="SAM" id="Phobius"/>
    </source>
</evidence>
<dbReference type="SUPFAM" id="SSF55785">
    <property type="entry name" value="PYP-like sensor domain (PAS domain)"/>
    <property type="match status" value="1"/>
</dbReference>
<dbReference type="PANTHER" id="PTHR44757">
    <property type="entry name" value="DIGUANYLATE CYCLASE DGCP"/>
    <property type="match status" value="1"/>
</dbReference>
<dbReference type="Pfam" id="PF00563">
    <property type="entry name" value="EAL"/>
    <property type="match status" value="1"/>
</dbReference>
<dbReference type="SMART" id="SM00086">
    <property type="entry name" value="PAC"/>
    <property type="match status" value="1"/>
</dbReference>
<dbReference type="InterPro" id="IPR000700">
    <property type="entry name" value="PAS-assoc_C"/>
</dbReference>
<feature type="region of interest" description="Disordered" evidence="3">
    <location>
        <begin position="793"/>
        <end position="821"/>
    </location>
</feature>
<dbReference type="PROSITE" id="PS50887">
    <property type="entry name" value="GGDEF"/>
    <property type="match status" value="1"/>
</dbReference>
<reference evidence="8 9" key="1">
    <citation type="submission" date="2018-01" db="EMBL/GenBank/DDBJ databases">
        <title>Novel co-symbiosis in the lucinid bivalve Phacoides pectinatus.</title>
        <authorList>
            <person name="Lim S.J."/>
            <person name="Davis B.G."/>
            <person name="Gill D.E."/>
            <person name="Engel A.S."/>
            <person name="Anderson L.C."/>
            <person name="Campbell B.J."/>
        </authorList>
    </citation>
    <scope>NUCLEOTIDE SEQUENCE [LARGE SCALE GENOMIC DNA]</scope>
    <source>
        <strain evidence="8">N3_P5</strain>
    </source>
</reference>
<evidence type="ECO:0000256" key="1">
    <source>
        <dbReference type="ARBA" id="ARBA00001946"/>
    </source>
</evidence>
<dbReference type="CDD" id="cd00130">
    <property type="entry name" value="PAS"/>
    <property type="match status" value="1"/>
</dbReference>
<evidence type="ECO:0000256" key="2">
    <source>
        <dbReference type="SAM" id="Coils"/>
    </source>
</evidence>
<dbReference type="Gene3D" id="3.30.450.20">
    <property type="entry name" value="PAS domain"/>
    <property type="match status" value="1"/>
</dbReference>
<dbReference type="InterPro" id="IPR001610">
    <property type="entry name" value="PAC"/>
</dbReference>
<feature type="compositionally biased region" description="Basic and acidic residues" evidence="3">
    <location>
        <begin position="793"/>
        <end position="804"/>
    </location>
</feature>
<dbReference type="Pfam" id="PF08447">
    <property type="entry name" value="PAS_3"/>
    <property type="match status" value="1"/>
</dbReference>
<dbReference type="InterPro" id="IPR025991">
    <property type="entry name" value="Chemoreceptor_zinc-bind_dom"/>
</dbReference>
<dbReference type="SMART" id="SM00267">
    <property type="entry name" value="GGDEF"/>
    <property type="match status" value="1"/>
</dbReference>
<dbReference type="InterPro" id="IPR035919">
    <property type="entry name" value="EAL_sf"/>
</dbReference>
<feature type="domain" description="EAL" evidence="6">
    <location>
        <begin position="419"/>
        <end position="673"/>
    </location>
</feature>
<dbReference type="CDD" id="cd01948">
    <property type="entry name" value="EAL"/>
    <property type="match status" value="1"/>
</dbReference>
<evidence type="ECO:0000259" key="6">
    <source>
        <dbReference type="PROSITE" id="PS50883"/>
    </source>
</evidence>
<keyword evidence="4" id="KW-1133">Transmembrane helix</keyword>
<dbReference type="SMART" id="SM00052">
    <property type="entry name" value="EAL"/>
    <property type="match status" value="1"/>
</dbReference>
<dbReference type="Gene3D" id="3.30.70.270">
    <property type="match status" value="1"/>
</dbReference>
<keyword evidence="4" id="KW-0812">Transmembrane</keyword>
<dbReference type="InterPro" id="IPR000014">
    <property type="entry name" value="PAS"/>
</dbReference>
<dbReference type="InterPro" id="IPR052155">
    <property type="entry name" value="Biofilm_reg_signaling"/>
</dbReference>
<feature type="domain" description="PAC" evidence="5">
    <location>
        <begin position="192"/>
        <end position="244"/>
    </location>
</feature>
<accession>A0A6N4DZX2</accession>
<dbReference type="InterPro" id="IPR001633">
    <property type="entry name" value="EAL_dom"/>
</dbReference>
<sequence length="821" mass="93960">MPSALILPLMLVTQLQETALLLTGAMILFLTLIYYITVKSSRDRIRGYTLEHEKNTLLERLNAEVERRRLTQDQLEYHQKHLEHLIEERTLQLEQSNRELNREIEERKQTQQALQVSEERFRIAGKAAYDLIFEWDVAAGSIEWHGDIDGILHYPTGEVSATLHTWLERIHPDDIDAYREIIERYRSATDPLRLQHRVRHHDGGYRHWSNHAIPILDGQGRPSRWIGVCTDITEQIEHQRQLEYAAHHDILTNLPNRILLADRLQQALTQAERRHARLMVAYLDLDGFKEINDAHGHSIGDHLLINLASRLHEILREGDTIARLGGDEFVLVLLDVQEGNERASLLRRILDTTSQPVVIDDKPLQVSGSLGVTVYPQPHEVNADQLLRQADQAMYQAKLLGKNRYHLFDTEHDQDLRGHQEHLLRIYQGMVKEEFILHYQPKVNMHSGELIGVEALVRWQHPQEGVLPPSFFLPAIAEQPFAIELGEWVIDQALTQVDIWLQAGHTIPVSVNIGAYQLQQPEFITRLRKLLAAHPRVDPGLLELEVLETSALADIYKASRIMHACQKIGVRFALDDFGTGYSSLAYLKHLPAATLKIDRTFVRDMLDDPDDLAILEGIIGMAAAFRRRVIAEGVESVAHGDLLLKLGCDLAQGYSIAHPMPPGQLLKWVAGWHPHPSWTRRRRIDRDHLSLLFAAIEHRAWVRHIEEYLGGVREAPPELRHTACRFGLWLTGEAQQEYGGHTEYTAILSLHQQVHETGRSICRDHEQNRPERAREALTGLRALRDTLLQRLDRLSRQPHGETPGDHSTAPPDAPSKRPPIH</sequence>
<dbReference type="PANTHER" id="PTHR44757:SF2">
    <property type="entry name" value="BIOFILM ARCHITECTURE MAINTENANCE PROTEIN MBAA"/>
    <property type="match status" value="1"/>
</dbReference>
<dbReference type="PROSITE" id="PS50883">
    <property type="entry name" value="EAL"/>
    <property type="match status" value="1"/>
</dbReference>
<evidence type="ECO:0000259" key="7">
    <source>
        <dbReference type="PROSITE" id="PS50887"/>
    </source>
</evidence>
<dbReference type="SUPFAM" id="SSF141868">
    <property type="entry name" value="EAL domain-like"/>
    <property type="match status" value="1"/>
</dbReference>
<dbReference type="Pfam" id="PF13682">
    <property type="entry name" value="CZB"/>
    <property type="match status" value="1"/>
</dbReference>
<organism evidence="8 9">
    <name type="scientific">Candidatus Sedimenticola endophacoides</name>
    <dbReference type="NCBI Taxonomy" id="2548426"/>
    <lineage>
        <taxon>Bacteria</taxon>
        <taxon>Pseudomonadati</taxon>
        <taxon>Pseudomonadota</taxon>
        <taxon>Gammaproteobacteria</taxon>
        <taxon>Chromatiales</taxon>
        <taxon>Sedimenticolaceae</taxon>
        <taxon>Sedimenticola</taxon>
    </lineage>
</organism>
<name>A0A6N4DZX2_9GAMM</name>
<dbReference type="NCBIfam" id="TIGR00254">
    <property type="entry name" value="GGDEF"/>
    <property type="match status" value="1"/>
</dbReference>
<dbReference type="AlphaFoldDB" id="A0A6N4DZX2"/>
<evidence type="ECO:0000256" key="3">
    <source>
        <dbReference type="SAM" id="MobiDB-lite"/>
    </source>
</evidence>
<dbReference type="InterPro" id="IPR000160">
    <property type="entry name" value="GGDEF_dom"/>
</dbReference>
<feature type="compositionally biased region" description="Pro residues" evidence="3">
    <location>
        <begin position="811"/>
        <end position="821"/>
    </location>
</feature>
<dbReference type="EMBL" id="PQCO01000146">
    <property type="protein sequence ID" value="PUE03861.1"/>
    <property type="molecule type" value="Genomic_DNA"/>
</dbReference>
<dbReference type="SUPFAM" id="SSF55073">
    <property type="entry name" value="Nucleotide cyclase"/>
    <property type="match status" value="1"/>
</dbReference>
<dbReference type="Pfam" id="PF00990">
    <property type="entry name" value="GGDEF"/>
    <property type="match status" value="1"/>
</dbReference>
<protein>
    <submittedName>
        <fullName evidence="8">Diguanylate cyclase</fullName>
    </submittedName>
</protein>
<evidence type="ECO:0000313" key="9">
    <source>
        <dbReference type="Proteomes" id="UP000250928"/>
    </source>
</evidence>
<dbReference type="CDD" id="cd01949">
    <property type="entry name" value="GGDEF"/>
    <property type="match status" value="1"/>
</dbReference>
<dbReference type="InterPro" id="IPR035965">
    <property type="entry name" value="PAS-like_dom_sf"/>
</dbReference>
<dbReference type="Gene3D" id="1.20.120.30">
    <property type="entry name" value="Aspartate receptor, ligand-binding domain"/>
    <property type="match status" value="1"/>
</dbReference>